<organism evidence="1">
    <name type="scientific">Siphoviridae sp. ctZd434</name>
    <dbReference type="NCBI Taxonomy" id="2825559"/>
    <lineage>
        <taxon>Viruses</taxon>
        <taxon>Duplodnaviria</taxon>
        <taxon>Heunggongvirae</taxon>
        <taxon>Uroviricota</taxon>
        <taxon>Caudoviricetes</taxon>
    </lineage>
</organism>
<reference evidence="1" key="1">
    <citation type="journal article" date="2021" name="Proc. Natl. Acad. Sci. U.S.A.">
        <title>A Catalog of Tens of Thousands of Viruses from Human Metagenomes Reveals Hidden Associations with Chronic Diseases.</title>
        <authorList>
            <person name="Tisza M.J."/>
            <person name="Buck C.B."/>
        </authorList>
    </citation>
    <scope>NUCLEOTIDE SEQUENCE</scope>
    <source>
        <strain evidence="1">CtZd434</strain>
    </source>
</reference>
<protein>
    <submittedName>
        <fullName evidence="1">Protein involved in formate dehydrogenase formation</fullName>
    </submittedName>
</protein>
<sequence>MSERIRLGKKCEKCGIDDWVCIDENDIYKQFCAKCGHYIEIIKVDCLRNYQCPECNCFEGVLEENDNFLAIRCKECRKQTIVLEKHTTENRRDVNSIPSTPKTFEKIREEKLPKCPTCGSTNIEKISLGKKAVGASLFGLFSSNVRNTMHCKNCGANW</sequence>
<dbReference type="EMBL" id="BK016088">
    <property type="protein sequence ID" value="DAF93876.1"/>
    <property type="molecule type" value="Genomic_DNA"/>
</dbReference>
<accession>A0A8S5UHG2</accession>
<evidence type="ECO:0000313" key="1">
    <source>
        <dbReference type="EMBL" id="DAF93876.1"/>
    </source>
</evidence>
<name>A0A8S5UHG2_9CAUD</name>
<proteinExistence type="predicted"/>